<dbReference type="PANTHER" id="PTHR24960:SF84">
    <property type="entry name" value="HYDROGENASE SUBUNIT"/>
    <property type="match status" value="1"/>
</dbReference>
<protein>
    <recommendedName>
        <fullName evidence="9">2Fe-2S ferredoxin-type domain-containing protein</fullName>
    </recommendedName>
</protein>
<feature type="non-terminal residue" evidence="8">
    <location>
        <position position="221"/>
    </location>
</feature>
<evidence type="ECO:0000256" key="1">
    <source>
        <dbReference type="ARBA" id="ARBA00022485"/>
    </source>
</evidence>
<reference evidence="8" key="1">
    <citation type="journal article" date="2014" name="Front. Microbiol.">
        <title>High frequency of phylogenetically diverse reductive dehalogenase-homologous genes in deep subseafloor sedimentary metagenomes.</title>
        <authorList>
            <person name="Kawai M."/>
            <person name="Futagami T."/>
            <person name="Toyoda A."/>
            <person name="Takaki Y."/>
            <person name="Nishi S."/>
            <person name="Hori S."/>
            <person name="Arai W."/>
            <person name="Tsubouchi T."/>
            <person name="Morono Y."/>
            <person name="Uchiyama I."/>
            <person name="Ito T."/>
            <person name="Fujiyama A."/>
            <person name="Inagaki F."/>
            <person name="Takami H."/>
        </authorList>
    </citation>
    <scope>NUCLEOTIDE SEQUENCE</scope>
    <source>
        <strain evidence="8">Expedition CK06-06</strain>
    </source>
</reference>
<evidence type="ECO:0000313" key="8">
    <source>
        <dbReference type="EMBL" id="GAG61615.1"/>
    </source>
</evidence>
<keyword evidence="4" id="KW-0408">Iron</keyword>
<dbReference type="InterPro" id="IPR017896">
    <property type="entry name" value="4Fe4S_Fe-S-bd"/>
</dbReference>
<dbReference type="PROSITE" id="PS51379">
    <property type="entry name" value="4FE4S_FER_2"/>
    <property type="match status" value="2"/>
</dbReference>
<dbReference type="GO" id="GO:0046872">
    <property type="term" value="F:metal ion binding"/>
    <property type="evidence" value="ECO:0007669"/>
    <property type="project" value="UniProtKB-KW"/>
</dbReference>
<feature type="domain" description="2Fe-2S ferredoxin-type" evidence="6">
    <location>
        <begin position="5"/>
        <end position="85"/>
    </location>
</feature>
<proteinExistence type="predicted"/>
<keyword evidence="2" id="KW-0479">Metal-binding</keyword>
<keyword evidence="1" id="KW-0004">4Fe-4S</keyword>
<organism evidence="8">
    <name type="scientific">marine sediment metagenome</name>
    <dbReference type="NCBI Taxonomy" id="412755"/>
    <lineage>
        <taxon>unclassified sequences</taxon>
        <taxon>metagenomes</taxon>
        <taxon>ecological metagenomes</taxon>
    </lineage>
</organism>
<keyword evidence="5" id="KW-0411">Iron-sulfur</keyword>
<feature type="domain" description="4Fe-4S ferredoxin-type" evidence="7">
    <location>
        <begin position="119"/>
        <end position="152"/>
    </location>
</feature>
<evidence type="ECO:0000259" key="6">
    <source>
        <dbReference type="PROSITE" id="PS51085"/>
    </source>
</evidence>
<dbReference type="GO" id="GO:0051539">
    <property type="term" value="F:4 iron, 4 sulfur cluster binding"/>
    <property type="evidence" value="ECO:0007669"/>
    <property type="project" value="UniProtKB-KW"/>
</dbReference>
<accession>X0YYP5</accession>
<dbReference type="InterPro" id="IPR036010">
    <property type="entry name" value="2Fe-2S_ferredoxin-like_sf"/>
</dbReference>
<evidence type="ECO:0008006" key="9">
    <source>
        <dbReference type="Google" id="ProtNLM"/>
    </source>
</evidence>
<feature type="domain" description="4Fe-4S ferredoxin-type" evidence="7">
    <location>
        <begin position="160"/>
        <end position="189"/>
    </location>
</feature>
<dbReference type="CDD" id="cd00207">
    <property type="entry name" value="fer2"/>
    <property type="match status" value="1"/>
</dbReference>
<dbReference type="InterPro" id="IPR017900">
    <property type="entry name" value="4Fe4S_Fe_S_CS"/>
</dbReference>
<dbReference type="InterPro" id="IPR001041">
    <property type="entry name" value="2Fe-2S_ferredoxin-type"/>
</dbReference>
<evidence type="ECO:0000256" key="2">
    <source>
        <dbReference type="ARBA" id="ARBA00022723"/>
    </source>
</evidence>
<gene>
    <name evidence="8" type="ORF">S01H4_14440</name>
</gene>
<dbReference type="PANTHER" id="PTHR24960">
    <property type="entry name" value="PHOTOSYSTEM I IRON-SULFUR CENTER-RELATED"/>
    <property type="match status" value="1"/>
</dbReference>
<dbReference type="Pfam" id="PF12838">
    <property type="entry name" value="Fer4_7"/>
    <property type="match status" value="1"/>
</dbReference>
<dbReference type="SUPFAM" id="SSF54292">
    <property type="entry name" value="2Fe-2S ferredoxin-like"/>
    <property type="match status" value="1"/>
</dbReference>
<comment type="caution">
    <text evidence="8">The sequence shown here is derived from an EMBL/GenBank/DDBJ whole genome shotgun (WGS) entry which is preliminary data.</text>
</comment>
<dbReference type="EMBL" id="BART01006330">
    <property type="protein sequence ID" value="GAG61615.1"/>
    <property type="molecule type" value="Genomic_DNA"/>
</dbReference>
<evidence type="ECO:0000259" key="7">
    <source>
        <dbReference type="PROSITE" id="PS51379"/>
    </source>
</evidence>
<evidence type="ECO:0000256" key="3">
    <source>
        <dbReference type="ARBA" id="ARBA00022737"/>
    </source>
</evidence>
<dbReference type="Gene3D" id="3.10.20.740">
    <property type="match status" value="1"/>
</dbReference>
<dbReference type="PROSITE" id="PS51085">
    <property type="entry name" value="2FE2S_FER_2"/>
    <property type="match status" value="1"/>
</dbReference>
<evidence type="ECO:0000256" key="5">
    <source>
        <dbReference type="ARBA" id="ARBA00023014"/>
    </source>
</evidence>
<dbReference type="AlphaFoldDB" id="X0YYP5"/>
<evidence type="ECO:0000256" key="4">
    <source>
        <dbReference type="ARBA" id="ARBA00023004"/>
    </source>
</evidence>
<name>X0YYP5_9ZZZZ</name>
<dbReference type="PROSITE" id="PS00198">
    <property type="entry name" value="4FE4S_FER_1"/>
    <property type="match status" value="1"/>
</dbReference>
<keyword evidence="3" id="KW-0677">Repeat</keyword>
<dbReference type="Pfam" id="PF13510">
    <property type="entry name" value="Fer2_4"/>
    <property type="match status" value="1"/>
</dbReference>
<dbReference type="InterPro" id="IPR050157">
    <property type="entry name" value="PSI_iron-sulfur_center"/>
</dbReference>
<dbReference type="FunFam" id="3.30.70.20:FF:000035">
    <property type="entry name" value="Iron hydrogenase 1"/>
    <property type="match status" value="1"/>
</dbReference>
<sequence>MKVNVMVKLTIDNKKIQVEEGTTLLGAAQKLDIEIPTLCHHSALKPYGACRVCLVEVIKGSRPGLVASCTYPAEEGLVAKTNTERVKKARRLSIELLLARCPTSEKIRELALKLGVKKTRFKEEKEECILCGLCVRVCEEMIGKSAISFINRGADRKVTTPFNIESSECIGCGACAYLCPTGVIKIEDIIKYRKLDFWNTKLELKKCKVCGKYFIPLVELE</sequence>
<dbReference type="SUPFAM" id="SSF54862">
    <property type="entry name" value="4Fe-4S ferredoxins"/>
    <property type="match status" value="1"/>
</dbReference>
<dbReference type="Gene3D" id="3.30.70.20">
    <property type="match status" value="1"/>
</dbReference>